<evidence type="ECO:0000256" key="1">
    <source>
        <dbReference type="SAM" id="SignalP"/>
    </source>
</evidence>
<dbReference type="AlphaFoldDB" id="A0AA92U9T0"/>
<dbReference type="SMART" id="SM00060">
    <property type="entry name" value="FN3"/>
    <property type="match status" value="2"/>
</dbReference>
<gene>
    <name evidence="3" type="ORF">DWV53_04800</name>
</gene>
<dbReference type="Proteomes" id="UP000285776">
    <property type="component" value="Unassembled WGS sequence"/>
</dbReference>
<evidence type="ECO:0000259" key="2">
    <source>
        <dbReference type="SMART" id="SM00060"/>
    </source>
</evidence>
<feature type="signal peptide" evidence="1">
    <location>
        <begin position="1"/>
        <end position="27"/>
    </location>
</feature>
<organism evidence="3 4">
    <name type="scientific">Segatella copri</name>
    <dbReference type="NCBI Taxonomy" id="165179"/>
    <lineage>
        <taxon>Bacteria</taxon>
        <taxon>Pseudomonadati</taxon>
        <taxon>Bacteroidota</taxon>
        <taxon>Bacteroidia</taxon>
        <taxon>Bacteroidales</taxon>
        <taxon>Prevotellaceae</taxon>
        <taxon>Segatella</taxon>
    </lineage>
</organism>
<proteinExistence type="predicted"/>
<feature type="domain" description="Fibronectin type-III" evidence="2">
    <location>
        <begin position="138"/>
        <end position="214"/>
    </location>
</feature>
<protein>
    <submittedName>
        <fullName evidence="3">DUF5123 domain-containing protein</fullName>
    </submittedName>
</protein>
<dbReference type="PROSITE" id="PS51257">
    <property type="entry name" value="PROKAR_LIPOPROTEIN"/>
    <property type="match status" value="1"/>
</dbReference>
<reference evidence="3 4" key="1">
    <citation type="submission" date="2018-08" db="EMBL/GenBank/DDBJ databases">
        <title>A genome reference for cultivated species of the human gut microbiota.</title>
        <authorList>
            <person name="Zou Y."/>
            <person name="Xue W."/>
            <person name="Luo G."/>
        </authorList>
    </citation>
    <scope>NUCLEOTIDE SEQUENCE [LARGE SCALE GENOMIC DNA]</scope>
    <source>
        <strain evidence="3 4">AF10-17</strain>
    </source>
</reference>
<dbReference type="InterPro" id="IPR033427">
    <property type="entry name" value="DUF5123"/>
</dbReference>
<name>A0AA92U9T0_9BACT</name>
<accession>A0AA92U9T0</accession>
<sequence>MNLSKINKSAISGALMLLGFASLTSCTDDNDWSVDASYDRLFHSIEFSVTPLDDRAEVSFKKMPNTDYYIVEYSTDSLYNDIPMGGTDHSVVDSSFVDTPDSIYNLDGNTEYYIRIKGRSLDGKSSNWKYLDKFKFKTKAEQIITGVDVTSTTATVSFIAGKTIDAVYYYKSSEDSTKVDFTAEDVAAGKLTITGLKANSSYKVKLWNKENLRGTYSFKTTEAYPEGYDVMTLAEGEDLGTILEEATSDKVVIVMPKNATYQMTSSDTGEQKGLTIPANIKSIYFWGTSGAVSTWKVKEIKIEGAKDLIRFYNLNLENKDNSADYIINLNKNDNIGSIQFEKCNIKNTRGIIRLQKGIAPAINSINFKDCQINKIGSYGVLAAGKDTPEAQLGEVNLTNSTIANLSAGPMIAVANSMTKVNVDHCTLYDAVVGGKYLIDTNKNANIIPNVSNTLIGQSAALTDATATSYKNAPFVDVYYTNEFTWKSKLHIGDPVDISSAELWLSPSTGDFTIQDKYQSKYGNFGDPRWIVQ</sequence>
<keyword evidence="1" id="KW-0732">Signal</keyword>
<dbReference type="EMBL" id="QSAV01000011">
    <property type="protein sequence ID" value="RGW81142.1"/>
    <property type="molecule type" value="Genomic_DNA"/>
</dbReference>
<evidence type="ECO:0000313" key="4">
    <source>
        <dbReference type="Proteomes" id="UP000285776"/>
    </source>
</evidence>
<feature type="domain" description="Fibronectin type-III" evidence="2">
    <location>
        <begin position="38"/>
        <end position="125"/>
    </location>
</feature>
<dbReference type="RefSeq" id="WP_118152007.1">
    <property type="nucleotide sequence ID" value="NZ_QSAV01000011.1"/>
</dbReference>
<dbReference type="InterPro" id="IPR003961">
    <property type="entry name" value="FN3_dom"/>
</dbReference>
<dbReference type="CDD" id="cd00063">
    <property type="entry name" value="FN3"/>
    <property type="match status" value="1"/>
</dbReference>
<feature type="chain" id="PRO_5041698525" evidence="1">
    <location>
        <begin position="28"/>
        <end position="532"/>
    </location>
</feature>
<evidence type="ECO:0000313" key="3">
    <source>
        <dbReference type="EMBL" id="RGW81142.1"/>
    </source>
</evidence>
<dbReference type="Pfam" id="PF17161">
    <property type="entry name" value="DUF5123"/>
    <property type="match status" value="1"/>
</dbReference>
<comment type="caution">
    <text evidence="3">The sequence shown here is derived from an EMBL/GenBank/DDBJ whole genome shotgun (WGS) entry which is preliminary data.</text>
</comment>